<keyword evidence="3" id="KW-0677">Repeat</keyword>
<keyword evidence="6" id="KW-1185">Reference proteome</keyword>
<protein>
    <submittedName>
        <fullName evidence="5">Receptor for activated c kinase 1 C</fullName>
    </submittedName>
</protein>
<gene>
    <name evidence="5" type="ORF">RFI_29319</name>
</gene>
<dbReference type="InterPro" id="IPR015943">
    <property type="entry name" value="WD40/YVTN_repeat-like_dom_sf"/>
</dbReference>
<dbReference type="PROSITE" id="PS50082">
    <property type="entry name" value="WD_REPEATS_2"/>
    <property type="match status" value="4"/>
</dbReference>
<dbReference type="FunFam" id="2.130.10.10:FF:000615">
    <property type="entry name" value="Receptor for activated C kinase 1"/>
    <property type="match status" value="1"/>
</dbReference>
<evidence type="ECO:0000256" key="4">
    <source>
        <dbReference type="PROSITE-ProRule" id="PRU00221"/>
    </source>
</evidence>
<dbReference type="PRINTS" id="PR00320">
    <property type="entry name" value="GPROTEINBRPT"/>
</dbReference>
<dbReference type="OrthoDB" id="7875889at2759"/>
<evidence type="ECO:0000313" key="5">
    <source>
        <dbReference type="EMBL" id="ETO08068.1"/>
    </source>
</evidence>
<dbReference type="GO" id="GO:0045182">
    <property type="term" value="F:translation regulator activity"/>
    <property type="evidence" value="ECO:0007669"/>
    <property type="project" value="InterPro"/>
</dbReference>
<evidence type="ECO:0000256" key="2">
    <source>
        <dbReference type="ARBA" id="ARBA00022574"/>
    </source>
</evidence>
<name>X6M1N1_RETFI</name>
<dbReference type="PROSITE" id="PS50294">
    <property type="entry name" value="WD_REPEATS_REGION"/>
    <property type="match status" value="4"/>
</dbReference>
<organism evidence="5 6">
    <name type="scientific">Reticulomyxa filosa</name>
    <dbReference type="NCBI Taxonomy" id="46433"/>
    <lineage>
        <taxon>Eukaryota</taxon>
        <taxon>Sar</taxon>
        <taxon>Rhizaria</taxon>
        <taxon>Retaria</taxon>
        <taxon>Foraminifera</taxon>
        <taxon>Monothalamids</taxon>
        <taxon>Reticulomyxidae</taxon>
        <taxon>Reticulomyxa</taxon>
    </lineage>
</organism>
<feature type="repeat" description="WD" evidence="4">
    <location>
        <begin position="126"/>
        <end position="160"/>
    </location>
</feature>
<keyword evidence="2 4" id="KW-0853">WD repeat</keyword>
<dbReference type="Gene3D" id="2.130.10.10">
    <property type="entry name" value="YVTN repeat-like/Quinoprotein amine dehydrogenase"/>
    <property type="match status" value="2"/>
</dbReference>
<dbReference type="PANTHER" id="PTHR19868">
    <property type="entry name" value="RECEPTOR FOR ACTIVATED PROTEIN KINASE C RACK1"/>
    <property type="match status" value="1"/>
</dbReference>
<accession>X6M1N1</accession>
<dbReference type="CDD" id="cd00200">
    <property type="entry name" value="WD40"/>
    <property type="match status" value="1"/>
</dbReference>
<dbReference type="InterPro" id="IPR001680">
    <property type="entry name" value="WD40_rpt"/>
</dbReference>
<evidence type="ECO:0000256" key="1">
    <source>
        <dbReference type="ARBA" id="ARBA00007253"/>
    </source>
</evidence>
<proteinExistence type="inferred from homology"/>
<dbReference type="SUPFAM" id="SSF50978">
    <property type="entry name" value="WD40 repeat-like"/>
    <property type="match status" value="1"/>
</dbReference>
<dbReference type="InterPro" id="IPR045223">
    <property type="entry name" value="RACK1-like"/>
</dbReference>
<dbReference type="GO" id="GO:0016301">
    <property type="term" value="F:kinase activity"/>
    <property type="evidence" value="ECO:0007669"/>
    <property type="project" value="UniProtKB-KW"/>
</dbReference>
<dbReference type="AlphaFoldDB" id="X6M1N1"/>
<dbReference type="Proteomes" id="UP000023152">
    <property type="component" value="Unassembled WGS sequence"/>
</dbReference>
<evidence type="ECO:0000256" key="3">
    <source>
        <dbReference type="ARBA" id="ARBA00022737"/>
    </source>
</evidence>
<dbReference type="GO" id="GO:0043022">
    <property type="term" value="F:ribosome binding"/>
    <property type="evidence" value="ECO:0007669"/>
    <property type="project" value="InterPro"/>
</dbReference>
<dbReference type="InterPro" id="IPR020472">
    <property type="entry name" value="WD40_PAC1"/>
</dbReference>
<dbReference type="Pfam" id="PF00400">
    <property type="entry name" value="WD40"/>
    <property type="match status" value="6"/>
</dbReference>
<keyword evidence="5" id="KW-0808">Transferase</keyword>
<dbReference type="OMA" id="DRCHARR"/>
<dbReference type="EMBL" id="ASPP01025385">
    <property type="protein sequence ID" value="ETO08068.1"/>
    <property type="molecule type" value="Genomic_DNA"/>
</dbReference>
<dbReference type="InterPro" id="IPR036322">
    <property type="entry name" value="WD40_repeat_dom_sf"/>
</dbReference>
<evidence type="ECO:0000313" key="6">
    <source>
        <dbReference type="Proteomes" id="UP000023152"/>
    </source>
</evidence>
<comment type="caution">
    <text evidence="5">The sequence shown here is derived from an EMBL/GenBank/DDBJ whole genome shotgun (WGS) entry which is preliminary data.</text>
</comment>
<feature type="repeat" description="WD" evidence="4">
    <location>
        <begin position="170"/>
        <end position="207"/>
    </location>
</feature>
<keyword evidence="5" id="KW-0675">Receptor</keyword>
<feature type="repeat" description="WD" evidence="4">
    <location>
        <begin position="12"/>
        <end position="53"/>
    </location>
</feature>
<sequence>MEGETLVNQCTLSGHTSWITSIAVAPDNNTVLTGGRDKTIAVWKLSRGEKKNAKIEGTLMKRLIGHNHIVSAIDISVDGLNVLSSSWDGTIRYFFFFLKNLIIYNIFLFSYNRLWDLQTGDCCRLFKGHKQEVMSCAFSVDNQYVVSGSMDKSIRIWNIKGKMLNSLEGNDGHRDWINCVRFSPDEKDQLMLSCGRDKIVKVWDLKNNIGILKYTLIGHTNCVNSVIVSPDGSLCASGGKDGVIMFWDLLNGKKLASIKADGEINDLCFSPNRYWYITFCIYMICSAVGSSIKIWDLETKEIIGLIKNLEEIKHDQEEKKGKKKHPLPILCTSLKWSHDGKTLFVEFNPKKKKNNLFDLIERTNLKKIFAIFHTFFSPKIYIQYYFIKIRDYQLNMPVCYV</sequence>
<comment type="similarity">
    <text evidence="1">Belongs to the WD repeat G protein beta family. Ribosomal protein RACK1 subfamily.</text>
</comment>
<dbReference type="InterPro" id="IPR019775">
    <property type="entry name" value="WD40_repeat_CS"/>
</dbReference>
<feature type="repeat" description="WD" evidence="4">
    <location>
        <begin position="216"/>
        <end position="257"/>
    </location>
</feature>
<dbReference type="PROSITE" id="PS00678">
    <property type="entry name" value="WD_REPEATS_1"/>
    <property type="match status" value="3"/>
</dbReference>
<keyword evidence="5" id="KW-0418">Kinase</keyword>
<dbReference type="SMART" id="SM00320">
    <property type="entry name" value="WD40"/>
    <property type="match status" value="6"/>
</dbReference>
<reference evidence="5 6" key="1">
    <citation type="journal article" date="2013" name="Curr. Biol.">
        <title>The Genome of the Foraminiferan Reticulomyxa filosa.</title>
        <authorList>
            <person name="Glockner G."/>
            <person name="Hulsmann N."/>
            <person name="Schleicher M."/>
            <person name="Noegel A.A."/>
            <person name="Eichinger L."/>
            <person name="Gallinger C."/>
            <person name="Pawlowski J."/>
            <person name="Sierra R."/>
            <person name="Euteneuer U."/>
            <person name="Pillet L."/>
            <person name="Moustafa A."/>
            <person name="Platzer M."/>
            <person name="Groth M."/>
            <person name="Szafranski K."/>
            <person name="Schliwa M."/>
        </authorList>
    </citation>
    <scope>NUCLEOTIDE SEQUENCE [LARGE SCALE GENOMIC DNA]</scope>
</reference>